<feature type="transmembrane region" description="Helical" evidence="1">
    <location>
        <begin position="20"/>
        <end position="41"/>
    </location>
</feature>
<evidence type="ECO:0000256" key="1">
    <source>
        <dbReference type="SAM" id="Phobius"/>
    </source>
</evidence>
<proteinExistence type="predicted"/>
<protein>
    <submittedName>
        <fullName evidence="2">Uncharacterized protein</fullName>
    </submittedName>
</protein>
<keyword evidence="3" id="KW-1185">Reference proteome</keyword>
<comment type="caution">
    <text evidence="2">The sequence shown here is derived from an EMBL/GenBank/DDBJ whole genome shotgun (WGS) entry which is preliminary data.</text>
</comment>
<evidence type="ECO:0000313" key="3">
    <source>
        <dbReference type="Proteomes" id="UP001152300"/>
    </source>
</evidence>
<evidence type="ECO:0000313" key="2">
    <source>
        <dbReference type="EMBL" id="KAJ8062103.1"/>
    </source>
</evidence>
<dbReference type="Proteomes" id="UP001152300">
    <property type="component" value="Unassembled WGS sequence"/>
</dbReference>
<reference evidence="2" key="1">
    <citation type="submission" date="2022-11" db="EMBL/GenBank/DDBJ databases">
        <title>Genome Resource of Sclerotinia nivalis Strain SnTB1, a Plant Pathogen Isolated from American Ginseng.</title>
        <authorList>
            <person name="Fan S."/>
        </authorList>
    </citation>
    <scope>NUCLEOTIDE SEQUENCE</scope>
    <source>
        <strain evidence="2">SnTB1</strain>
    </source>
</reference>
<keyword evidence="1" id="KW-0472">Membrane</keyword>
<keyword evidence="1" id="KW-1133">Transmembrane helix</keyword>
<dbReference type="EMBL" id="JAPEIS010000011">
    <property type="protein sequence ID" value="KAJ8062103.1"/>
    <property type="molecule type" value="Genomic_DNA"/>
</dbReference>
<sequence>MNDASDESIATTSLSFLLPNSFICFLFCTVYSHLTSLLYFYPVNILSYWLMALNTANRIPSPEMAYDRLAQFSSSPSLLQSEMLSYVAQAKTSGVTLLFSVVSSNHTAVST</sequence>
<keyword evidence="1" id="KW-0812">Transmembrane</keyword>
<dbReference type="AlphaFoldDB" id="A0A9X0DIK7"/>
<name>A0A9X0DIK7_9HELO</name>
<organism evidence="2 3">
    <name type="scientific">Sclerotinia nivalis</name>
    <dbReference type="NCBI Taxonomy" id="352851"/>
    <lineage>
        <taxon>Eukaryota</taxon>
        <taxon>Fungi</taxon>
        <taxon>Dikarya</taxon>
        <taxon>Ascomycota</taxon>
        <taxon>Pezizomycotina</taxon>
        <taxon>Leotiomycetes</taxon>
        <taxon>Helotiales</taxon>
        <taxon>Sclerotiniaceae</taxon>
        <taxon>Sclerotinia</taxon>
    </lineage>
</organism>
<accession>A0A9X0DIK7</accession>
<gene>
    <name evidence="2" type="ORF">OCU04_009877</name>
</gene>